<feature type="compositionally biased region" description="Polar residues" evidence="1">
    <location>
        <begin position="71"/>
        <end position="91"/>
    </location>
</feature>
<accession>A0A6B0U1N5</accession>
<name>A0A6B0U1N5_IXORI</name>
<evidence type="ECO:0000256" key="1">
    <source>
        <dbReference type="SAM" id="MobiDB-lite"/>
    </source>
</evidence>
<evidence type="ECO:0000313" key="2">
    <source>
        <dbReference type="EMBL" id="MXU86392.1"/>
    </source>
</evidence>
<protein>
    <submittedName>
        <fullName evidence="2">Uncharacterized protein</fullName>
    </submittedName>
</protein>
<organism evidence="2">
    <name type="scientific">Ixodes ricinus</name>
    <name type="common">Common tick</name>
    <name type="synonym">Acarus ricinus</name>
    <dbReference type="NCBI Taxonomy" id="34613"/>
    <lineage>
        <taxon>Eukaryota</taxon>
        <taxon>Metazoa</taxon>
        <taxon>Ecdysozoa</taxon>
        <taxon>Arthropoda</taxon>
        <taxon>Chelicerata</taxon>
        <taxon>Arachnida</taxon>
        <taxon>Acari</taxon>
        <taxon>Parasitiformes</taxon>
        <taxon>Ixodida</taxon>
        <taxon>Ixodoidea</taxon>
        <taxon>Ixodidae</taxon>
        <taxon>Ixodinae</taxon>
        <taxon>Ixodes</taxon>
    </lineage>
</organism>
<dbReference type="AlphaFoldDB" id="A0A6B0U1N5"/>
<proteinExistence type="predicted"/>
<sequence length="91" mass="9732">MVLLVRASLRTSSEQTTSLAMAATGLSWAMTASPFSSTKPVLPRCSTVATMAKISSSSRSEKSTTDRASRTTRNCAPSSMPNTSLLSPWFR</sequence>
<reference evidence="2" key="1">
    <citation type="submission" date="2019-12" db="EMBL/GenBank/DDBJ databases">
        <title>An insight into the sialome of adult female Ixodes ricinus ticks feeding for 6 days.</title>
        <authorList>
            <person name="Perner J."/>
            <person name="Ribeiro J.M.C."/>
        </authorList>
    </citation>
    <scope>NUCLEOTIDE SEQUENCE</scope>
    <source>
        <strain evidence="2">Semi-engorged</strain>
        <tissue evidence="2">Salivary glands</tissue>
    </source>
</reference>
<feature type="compositionally biased region" description="Basic and acidic residues" evidence="1">
    <location>
        <begin position="59"/>
        <end position="69"/>
    </location>
</feature>
<dbReference type="EMBL" id="GIFC01004309">
    <property type="protein sequence ID" value="MXU86392.1"/>
    <property type="molecule type" value="Transcribed_RNA"/>
</dbReference>
<feature type="region of interest" description="Disordered" evidence="1">
    <location>
        <begin position="52"/>
        <end position="91"/>
    </location>
</feature>